<dbReference type="RefSeq" id="WP_005267443.1">
    <property type="nucleotide sequence ID" value="NZ_ANPE02000071.1"/>
</dbReference>
<dbReference type="EMBL" id="ANPE02000071">
    <property type="protein sequence ID" value="EMY35516.1"/>
    <property type="molecule type" value="Genomic_DNA"/>
</dbReference>
<proteinExistence type="predicted"/>
<dbReference type="AlphaFoldDB" id="N1UYP7"/>
<reference evidence="1 2" key="1">
    <citation type="journal article" date="2013" name="Genome Announc.">
        <title>Draft Genome Sequence of Arthrobacter crystallopoietes Strain BAB-32, Revealing Genes for Bioremediation.</title>
        <authorList>
            <person name="Joshi M.N."/>
            <person name="Pandit A.S."/>
            <person name="Sharma A."/>
            <person name="Pandya R.V."/>
            <person name="Desai S.M."/>
            <person name="Saxena A.K."/>
            <person name="Bagatharia S.B."/>
        </authorList>
    </citation>
    <scope>NUCLEOTIDE SEQUENCE [LARGE SCALE GENOMIC DNA]</scope>
    <source>
        <strain evidence="1 2">BAB-32</strain>
    </source>
</reference>
<organism evidence="1 2">
    <name type="scientific">Arthrobacter crystallopoietes BAB-32</name>
    <dbReference type="NCBI Taxonomy" id="1246476"/>
    <lineage>
        <taxon>Bacteria</taxon>
        <taxon>Bacillati</taxon>
        <taxon>Actinomycetota</taxon>
        <taxon>Actinomycetes</taxon>
        <taxon>Micrococcales</taxon>
        <taxon>Micrococcaceae</taxon>
        <taxon>Crystallibacter</taxon>
    </lineage>
</organism>
<name>N1UYP7_9MICC</name>
<dbReference type="Proteomes" id="UP000010729">
    <property type="component" value="Unassembled WGS sequence"/>
</dbReference>
<keyword evidence="2" id="KW-1185">Reference proteome</keyword>
<sequence length="152" mass="16458">MEFFGAARQARRDDKELGKGIWRRTHDRFKRGLDRYHQVLEGVADDALYDQLVGIANELSAQLTQVRGCCMRAQQLRPSDGLDIPGGKLAAVHRSLSKAGNSLAAAAESAAMARLAASPEASQDAAESVRRRAAIVVDDVTEALRLLEGDEA</sequence>
<dbReference type="OrthoDB" id="4808261at2"/>
<protein>
    <submittedName>
        <fullName evidence="1">Uncharacterized protein</fullName>
    </submittedName>
</protein>
<comment type="caution">
    <text evidence="1">The sequence shown here is derived from an EMBL/GenBank/DDBJ whole genome shotgun (WGS) entry which is preliminary data.</text>
</comment>
<evidence type="ECO:0000313" key="2">
    <source>
        <dbReference type="Proteomes" id="UP000010729"/>
    </source>
</evidence>
<accession>N1UYP7</accession>
<evidence type="ECO:0000313" key="1">
    <source>
        <dbReference type="EMBL" id="EMY35516.1"/>
    </source>
</evidence>
<gene>
    <name evidence="1" type="ORF">D477_003933</name>
</gene>